<evidence type="ECO:0000256" key="3">
    <source>
        <dbReference type="ARBA" id="ARBA00022980"/>
    </source>
</evidence>
<dbReference type="GO" id="GO:0005840">
    <property type="term" value="C:ribosome"/>
    <property type="evidence" value="ECO:0007669"/>
    <property type="project" value="UniProtKB-KW"/>
</dbReference>
<proteinExistence type="inferred from homology"/>
<keyword evidence="6" id="KW-0694">RNA-binding</keyword>
<accession>A0A7H0VGI2</accession>
<dbReference type="HAMAP" id="MF_00362">
    <property type="entry name" value="Ribosomal_uL10"/>
    <property type="match status" value="1"/>
</dbReference>
<evidence type="ECO:0000256" key="4">
    <source>
        <dbReference type="ARBA" id="ARBA00023274"/>
    </source>
</evidence>
<dbReference type="RefSeq" id="WP_210759357.1">
    <property type="nucleotide sequence ID" value="NZ_CP060139.1"/>
</dbReference>
<dbReference type="InterPro" id="IPR022973">
    <property type="entry name" value="Ribosomal_uL10_bac"/>
</dbReference>
<dbReference type="InterPro" id="IPR047865">
    <property type="entry name" value="Ribosomal_uL10_bac_type"/>
</dbReference>
<evidence type="ECO:0000256" key="2">
    <source>
        <dbReference type="ARBA" id="ARBA00008889"/>
    </source>
</evidence>
<dbReference type="CDD" id="cd05797">
    <property type="entry name" value="Ribosomal_L10"/>
    <property type="match status" value="1"/>
</dbReference>
<keyword evidence="4 6" id="KW-0687">Ribonucleoprotein</keyword>
<evidence type="ECO:0000256" key="6">
    <source>
        <dbReference type="HAMAP-Rule" id="MF_00362"/>
    </source>
</evidence>
<dbReference type="AlphaFoldDB" id="A0A7H0VGI2"/>
<dbReference type="Pfam" id="PF00466">
    <property type="entry name" value="Ribosomal_L10"/>
    <property type="match status" value="1"/>
</dbReference>
<dbReference type="NCBIfam" id="NF000955">
    <property type="entry name" value="PRK00099.1-1"/>
    <property type="match status" value="1"/>
</dbReference>
<keyword evidence="6" id="KW-0699">rRNA-binding</keyword>
<comment type="subunit">
    <text evidence="6">Part of the ribosomal stalk of the 50S ribosomal subunit. The N-terminus interacts with L11 and the large rRNA to form the base of the stalk. The C-terminus forms an elongated spine to which L12 dimers bind in a sequential fashion forming a multimeric L10(L12)X complex.</text>
</comment>
<organism evidence="7 8">
    <name type="scientific">Croceimicrobium hydrocarbonivorans</name>
    <dbReference type="NCBI Taxonomy" id="2761580"/>
    <lineage>
        <taxon>Bacteria</taxon>
        <taxon>Pseudomonadati</taxon>
        <taxon>Bacteroidota</taxon>
        <taxon>Flavobacteriia</taxon>
        <taxon>Flavobacteriales</taxon>
        <taxon>Owenweeksiaceae</taxon>
        <taxon>Croceimicrobium</taxon>
    </lineage>
</organism>
<dbReference type="InterPro" id="IPR043141">
    <property type="entry name" value="Ribosomal_uL10-like_sf"/>
</dbReference>
<dbReference type="Gene3D" id="3.30.70.1730">
    <property type="match status" value="1"/>
</dbReference>
<dbReference type="InterPro" id="IPR001790">
    <property type="entry name" value="Ribosomal_uL10"/>
</dbReference>
<dbReference type="SUPFAM" id="SSF160369">
    <property type="entry name" value="Ribosomal protein L10-like"/>
    <property type="match status" value="1"/>
</dbReference>
<evidence type="ECO:0000313" key="7">
    <source>
        <dbReference type="EMBL" id="QNR24830.1"/>
    </source>
</evidence>
<dbReference type="EMBL" id="CP060139">
    <property type="protein sequence ID" value="QNR24830.1"/>
    <property type="molecule type" value="Genomic_DNA"/>
</dbReference>
<keyword evidence="8" id="KW-1185">Reference proteome</keyword>
<protein>
    <recommendedName>
        <fullName evidence="5 6">Large ribosomal subunit protein uL10</fullName>
    </recommendedName>
</protein>
<name>A0A7H0VGI2_9FLAO</name>
<dbReference type="GO" id="GO:0070180">
    <property type="term" value="F:large ribosomal subunit rRNA binding"/>
    <property type="evidence" value="ECO:0007669"/>
    <property type="project" value="UniProtKB-UniRule"/>
</dbReference>
<comment type="similarity">
    <text evidence="2 6">Belongs to the universal ribosomal protein uL10 family.</text>
</comment>
<dbReference type="GO" id="GO:0006412">
    <property type="term" value="P:translation"/>
    <property type="evidence" value="ECO:0007669"/>
    <property type="project" value="UniProtKB-UniRule"/>
</dbReference>
<dbReference type="KEGG" id="chyd:H4K34_03005"/>
<keyword evidence="3 6" id="KW-0689">Ribosomal protein</keyword>
<dbReference type="GO" id="GO:1990904">
    <property type="term" value="C:ribonucleoprotein complex"/>
    <property type="evidence" value="ECO:0007669"/>
    <property type="project" value="UniProtKB-KW"/>
</dbReference>
<evidence type="ECO:0000256" key="5">
    <source>
        <dbReference type="ARBA" id="ARBA00035202"/>
    </source>
</evidence>
<reference evidence="7 8" key="1">
    <citation type="submission" date="2020-08" db="EMBL/GenBank/DDBJ databases">
        <title>Croceimicrobium hydrocarbonivorans gen. nov., sp. nov., a novel marine bacterium isolated from a bacterial consortium that degrades polyethylene terephthalate.</title>
        <authorList>
            <person name="Liu R."/>
        </authorList>
    </citation>
    <scope>NUCLEOTIDE SEQUENCE [LARGE SCALE GENOMIC DNA]</scope>
    <source>
        <strain evidence="7 8">A20-9</strain>
    </source>
</reference>
<evidence type="ECO:0000256" key="1">
    <source>
        <dbReference type="ARBA" id="ARBA00002633"/>
    </source>
</evidence>
<comment type="function">
    <text evidence="1 6">Forms part of the ribosomal stalk, playing a central role in the interaction of the ribosome with GTP-bound translation factors.</text>
</comment>
<evidence type="ECO:0000313" key="8">
    <source>
        <dbReference type="Proteomes" id="UP000516305"/>
    </source>
</evidence>
<dbReference type="PANTHER" id="PTHR11560">
    <property type="entry name" value="39S RIBOSOMAL PROTEIN L10, MITOCHONDRIAL"/>
    <property type="match status" value="1"/>
</dbReference>
<dbReference type="Proteomes" id="UP000516305">
    <property type="component" value="Chromosome"/>
</dbReference>
<gene>
    <name evidence="6" type="primary">rplJ</name>
    <name evidence="7" type="ORF">H4K34_03005</name>
</gene>
<sequence>MTREEKNKEIEVLLERLENSDVLYITDIEGLNAEQTSNLRRTCYKAGISLNVVKNTLLKKAMERSSKDFEALYPTLKGSTSIMFAEAGNAPARLIKDMRKKKQSKPVIKGAFIQEAVFIGDDQLEVLSSLKSKDELVADIIALLQSPAKNVISGLNGAGGKLAGLLKTLEERAA</sequence>